<dbReference type="SMART" id="SM00360">
    <property type="entry name" value="RRM"/>
    <property type="match status" value="5"/>
</dbReference>
<proteinExistence type="inferred from homology"/>
<accession>A0A6A6QQA3</accession>
<gene>
    <name evidence="12" type="ORF">BU16DRAFT_550845</name>
</gene>
<evidence type="ECO:0000256" key="9">
    <source>
        <dbReference type="PROSITE-ProRule" id="PRU00176"/>
    </source>
</evidence>
<dbReference type="GO" id="GO:0003729">
    <property type="term" value="F:mRNA binding"/>
    <property type="evidence" value="ECO:0007669"/>
    <property type="project" value="TreeGrafter"/>
</dbReference>
<dbReference type="GO" id="GO:1990904">
    <property type="term" value="C:ribonucleoprotein complex"/>
    <property type="evidence" value="ECO:0007669"/>
    <property type="project" value="UniProtKB-KW"/>
</dbReference>
<comment type="similarity">
    <text evidence="2">Belongs to the RRM MRD1 family.</text>
</comment>
<keyword evidence="6 9" id="KW-0694">RNA-binding</keyword>
<evidence type="ECO:0000313" key="12">
    <source>
        <dbReference type="EMBL" id="KAF2493913.1"/>
    </source>
</evidence>
<evidence type="ECO:0000259" key="11">
    <source>
        <dbReference type="PROSITE" id="PS50102"/>
    </source>
</evidence>
<dbReference type="OrthoDB" id="439639at2759"/>
<evidence type="ECO:0000256" key="8">
    <source>
        <dbReference type="ARBA" id="ARBA00023274"/>
    </source>
</evidence>
<keyword evidence="5" id="KW-0677">Repeat</keyword>
<dbReference type="PROSITE" id="PS50102">
    <property type="entry name" value="RRM"/>
    <property type="match status" value="5"/>
</dbReference>
<feature type="region of interest" description="Disordered" evidence="10">
    <location>
        <begin position="689"/>
        <end position="710"/>
    </location>
</feature>
<feature type="region of interest" description="Disordered" evidence="10">
    <location>
        <begin position="578"/>
        <end position="607"/>
    </location>
</feature>
<name>A0A6A6QQA3_9PEZI</name>
<dbReference type="GO" id="GO:0006364">
    <property type="term" value="P:rRNA processing"/>
    <property type="evidence" value="ECO:0007669"/>
    <property type="project" value="UniProtKB-KW"/>
</dbReference>
<feature type="domain" description="RRM" evidence="11">
    <location>
        <begin position="298"/>
        <end position="383"/>
    </location>
</feature>
<feature type="domain" description="RRM" evidence="11">
    <location>
        <begin position="712"/>
        <end position="789"/>
    </location>
</feature>
<feature type="domain" description="RRM" evidence="11">
    <location>
        <begin position="609"/>
        <end position="690"/>
    </location>
</feature>
<feature type="compositionally biased region" description="Basic and acidic residues" evidence="10">
    <location>
        <begin position="198"/>
        <end position="216"/>
    </location>
</feature>
<feature type="domain" description="RRM" evidence="11">
    <location>
        <begin position="4"/>
        <end position="76"/>
    </location>
</feature>
<evidence type="ECO:0000256" key="2">
    <source>
        <dbReference type="ARBA" id="ARBA00008033"/>
    </source>
</evidence>
<evidence type="ECO:0000256" key="5">
    <source>
        <dbReference type="ARBA" id="ARBA00022737"/>
    </source>
</evidence>
<keyword evidence="8" id="KW-0687">Ribonucleoprotein</keyword>
<feature type="region of interest" description="Disordered" evidence="10">
    <location>
        <begin position="176"/>
        <end position="228"/>
    </location>
</feature>
<dbReference type="Gene3D" id="3.30.70.330">
    <property type="match status" value="5"/>
</dbReference>
<feature type="region of interest" description="Disordered" evidence="10">
    <location>
        <begin position="78"/>
        <end position="128"/>
    </location>
</feature>
<dbReference type="SUPFAM" id="SSF54928">
    <property type="entry name" value="RNA-binding domain, RBD"/>
    <property type="match status" value="3"/>
</dbReference>
<reference evidence="12" key="1">
    <citation type="journal article" date="2020" name="Stud. Mycol.">
        <title>101 Dothideomycetes genomes: a test case for predicting lifestyles and emergence of pathogens.</title>
        <authorList>
            <person name="Haridas S."/>
            <person name="Albert R."/>
            <person name="Binder M."/>
            <person name="Bloem J."/>
            <person name="Labutti K."/>
            <person name="Salamov A."/>
            <person name="Andreopoulos B."/>
            <person name="Baker S."/>
            <person name="Barry K."/>
            <person name="Bills G."/>
            <person name="Bluhm B."/>
            <person name="Cannon C."/>
            <person name="Castanera R."/>
            <person name="Culley D."/>
            <person name="Daum C."/>
            <person name="Ezra D."/>
            <person name="Gonzalez J."/>
            <person name="Henrissat B."/>
            <person name="Kuo A."/>
            <person name="Liang C."/>
            <person name="Lipzen A."/>
            <person name="Lutzoni F."/>
            <person name="Magnuson J."/>
            <person name="Mondo S."/>
            <person name="Nolan M."/>
            <person name="Ohm R."/>
            <person name="Pangilinan J."/>
            <person name="Park H.-J."/>
            <person name="Ramirez L."/>
            <person name="Alfaro M."/>
            <person name="Sun H."/>
            <person name="Tritt A."/>
            <person name="Yoshinaga Y."/>
            <person name="Zwiers L.-H."/>
            <person name="Turgeon B."/>
            <person name="Goodwin S."/>
            <person name="Spatafora J."/>
            <person name="Crous P."/>
            <person name="Grigoriev I."/>
        </authorList>
    </citation>
    <scope>NUCLEOTIDE SEQUENCE</scope>
    <source>
        <strain evidence="12">CBS 269.34</strain>
    </source>
</reference>
<dbReference type="PANTHER" id="PTHR48039:SF5">
    <property type="entry name" value="RNA-BINDING PROTEIN 28"/>
    <property type="match status" value="1"/>
</dbReference>
<evidence type="ECO:0000256" key="4">
    <source>
        <dbReference type="ARBA" id="ARBA00022552"/>
    </source>
</evidence>
<evidence type="ECO:0000313" key="13">
    <source>
        <dbReference type="Proteomes" id="UP000799750"/>
    </source>
</evidence>
<evidence type="ECO:0000256" key="6">
    <source>
        <dbReference type="ARBA" id="ARBA00022884"/>
    </source>
</evidence>
<dbReference type="Pfam" id="PF00076">
    <property type="entry name" value="RRM_1"/>
    <property type="match status" value="5"/>
</dbReference>
<evidence type="ECO:0000256" key="3">
    <source>
        <dbReference type="ARBA" id="ARBA00013428"/>
    </source>
</evidence>
<dbReference type="Proteomes" id="UP000799750">
    <property type="component" value="Unassembled WGS sequence"/>
</dbReference>
<dbReference type="FunFam" id="3.30.70.330:FF:000247">
    <property type="entry name" value="Multiple RNA-binding domain-containing protein 1"/>
    <property type="match status" value="1"/>
</dbReference>
<protein>
    <recommendedName>
        <fullName evidence="3">Multiple RNA-binding domain-containing protein 1</fullName>
    </recommendedName>
</protein>
<organism evidence="12 13">
    <name type="scientific">Lophium mytilinum</name>
    <dbReference type="NCBI Taxonomy" id="390894"/>
    <lineage>
        <taxon>Eukaryota</taxon>
        <taxon>Fungi</taxon>
        <taxon>Dikarya</taxon>
        <taxon>Ascomycota</taxon>
        <taxon>Pezizomycotina</taxon>
        <taxon>Dothideomycetes</taxon>
        <taxon>Pleosporomycetidae</taxon>
        <taxon>Mytilinidiales</taxon>
        <taxon>Mytilinidiaceae</taxon>
        <taxon>Lophium</taxon>
    </lineage>
</organism>
<evidence type="ECO:0000256" key="7">
    <source>
        <dbReference type="ARBA" id="ARBA00023242"/>
    </source>
</evidence>
<dbReference type="InterPro" id="IPR012677">
    <property type="entry name" value="Nucleotide-bd_a/b_plait_sf"/>
</dbReference>
<dbReference type="EMBL" id="MU004191">
    <property type="protein sequence ID" value="KAF2493913.1"/>
    <property type="molecule type" value="Genomic_DNA"/>
</dbReference>
<keyword evidence="7" id="KW-0539">Nucleus</keyword>
<feature type="compositionally biased region" description="Basic and acidic residues" evidence="10">
    <location>
        <begin position="690"/>
        <end position="705"/>
    </location>
</feature>
<keyword evidence="13" id="KW-1185">Reference proteome</keyword>
<comment type="subcellular location">
    <subcellularLocation>
        <location evidence="1">Nucleus</location>
    </subcellularLocation>
</comment>
<evidence type="ECO:0000256" key="10">
    <source>
        <dbReference type="SAM" id="MobiDB-lite"/>
    </source>
</evidence>
<dbReference type="PANTHER" id="PTHR48039">
    <property type="entry name" value="RNA-BINDING MOTIF PROTEIN 14B"/>
    <property type="match status" value="1"/>
</dbReference>
<dbReference type="InterPro" id="IPR035979">
    <property type="entry name" value="RBD_domain_sf"/>
</dbReference>
<evidence type="ECO:0000256" key="1">
    <source>
        <dbReference type="ARBA" id="ARBA00004123"/>
    </source>
</evidence>
<feature type="domain" description="RRM" evidence="11">
    <location>
        <begin position="488"/>
        <end position="559"/>
    </location>
</feature>
<sequence length="836" mass="92690">MASSRIFVRGLPPAITEDEFRRYFSSQQPITDAKVLPHRQIGYVGYKSPEDAAKAVKYFNKAFLRTSRLYVEIARPISDQPPAKSKGRSANDGPFQPKLSGSNGAPIENALKRKRPGQEVQQQPSDPKLEEFLDAMQPASKLKKRTVEQAFSPAEVLPAADAAESDDEYQVVAKTSKNSASVELPEKNTGNPVAIRKSQRDEHDESLEHQPAHEAPVRVMPDGPVSDADWLRSRKKRLLDLEDNGNEAARPADAIVPAQQPDVVEVIESTAADVTEEQNGANEDDGEDANETKILSTGRLYLRNLGYAIQLPSGENLEEEIRKDFAPFGEIGEVHVPVVASTGQGKGFAYVQYTNPEDAVAAYREKDKKTFQGRLLHVLPAEAKRETKLDEFEISKLPLKMQKKIQKKASADRQTFQWNSLYMNQDSVLSSIADRLGVRKSDLLDPTSSDAGVKQAQAETHLISETRAYFTENGIDLDSFKKRERGDKAILIKNFPYGSGTQIRELFAEYGLITRFMLPPSGTLAIVEYMNAPDAKKAFGKLSYRKVKDSILFLEKAPKDLFSKPPSPLGATTEIQAATVDSKKGQPSKLSATDLLQKEDPSPEAADTSTLFVRNLNFSTTSERLTEAFSALDGFLSAKVKTKVDPKRGVLSMGYGFLEFRTKDQAAAAQVAMNDYLLDDHNLLVRASHKGHDAAEERRKEDKSKKGSGKQTKIVIKNLPFEADKKDVRALLATYGQVRSVRVPKRLDNRTRGFAFAQFSTPREAENCLDALRNTHLLGRRLVLDYAEEEGEDAEAELEKMQKKVGSQVNKVALQKLTGTGRKKFNVSGNDDLDEA</sequence>
<dbReference type="GO" id="GO:0005634">
    <property type="term" value="C:nucleus"/>
    <property type="evidence" value="ECO:0007669"/>
    <property type="project" value="UniProtKB-SubCell"/>
</dbReference>
<dbReference type="AlphaFoldDB" id="A0A6A6QQA3"/>
<dbReference type="InterPro" id="IPR000504">
    <property type="entry name" value="RRM_dom"/>
</dbReference>
<dbReference type="InterPro" id="IPR051945">
    <property type="entry name" value="RRM_MRD1_RNA_proc_ribogen"/>
</dbReference>
<keyword evidence="4" id="KW-0698">rRNA processing</keyword>